<keyword evidence="3" id="KW-0238">DNA-binding</keyword>
<keyword evidence="5" id="KW-0539">Nucleus</keyword>
<dbReference type="PANTHER" id="PTHR31194">
    <property type="entry name" value="SHN SHINE , DNA BINDING / TRANSCRIPTION FACTOR"/>
    <property type="match status" value="1"/>
</dbReference>
<evidence type="ECO:0000256" key="2">
    <source>
        <dbReference type="ARBA" id="ARBA00023015"/>
    </source>
</evidence>
<evidence type="ECO:0000256" key="6">
    <source>
        <dbReference type="SAM" id="MobiDB-lite"/>
    </source>
</evidence>
<dbReference type="PANTHER" id="PTHR31194:SF187">
    <property type="entry name" value="ETHYLENE-RESPONSIVE TRANSCRIPTION FACTOR ERF118-LIKE"/>
    <property type="match status" value="1"/>
</dbReference>
<accession>A0AA88R2K5</accession>
<dbReference type="AlphaFoldDB" id="A0AA88R2K5"/>
<gene>
    <name evidence="8" type="ORF">RJ640_025061</name>
</gene>
<dbReference type="InterPro" id="IPR016177">
    <property type="entry name" value="DNA-bd_dom_sf"/>
</dbReference>
<protein>
    <recommendedName>
        <fullName evidence="7">AP2/ERF domain-containing protein</fullName>
    </recommendedName>
</protein>
<dbReference type="InterPro" id="IPR001471">
    <property type="entry name" value="AP2/ERF_dom"/>
</dbReference>
<evidence type="ECO:0000256" key="3">
    <source>
        <dbReference type="ARBA" id="ARBA00023125"/>
    </source>
</evidence>
<dbReference type="InterPro" id="IPR036955">
    <property type="entry name" value="AP2/ERF_dom_sf"/>
</dbReference>
<dbReference type="SUPFAM" id="SSF54171">
    <property type="entry name" value="DNA-binding domain"/>
    <property type="match status" value="1"/>
</dbReference>
<feature type="region of interest" description="Disordered" evidence="6">
    <location>
        <begin position="237"/>
        <end position="263"/>
    </location>
</feature>
<dbReference type="GO" id="GO:0003700">
    <property type="term" value="F:DNA-binding transcription factor activity"/>
    <property type="evidence" value="ECO:0007669"/>
    <property type="project" value="InterPro"/>
</dbReference>
<comment type="caution">
    <text evidence="8">The sequence shown here is derived from an EMBL/GenBank/DDBJ whole genome shotgun (WGS) entry which is preliminary data.</text>
</comment>
<proteinExistence type="predicted"/>
<dbReference type="CDD" id="cd00018">
    <property type="entry name" value="AP2"/>
    <property type="match status" value="1"/>
</dbReference>
<dbReference type="GO" id="GO:0003677">
    <property type="term" value="F:DNA binding"/>
    <property type="evidence" value="ECO:0007669"/>
    <property type="project" value="UniProtKB-KW"/>
</dbReference>
<evidence type="ECO:0000313" key="8">
    <source>
        <dbReference type="EMBL" id="KAK2971666.1"/>
    </source>
</evidence>
<feature type="compositionally biased region" description="Low complexity" evidence="6">
    <location>
        <begin position="165"/>
        <end position="174"/>
    </location>
</feature>
<dbReference type="GO" id="GO:0005634">
    <property type="term" value="C:nucleus"/>
    <property type="evidence" value="ECO:0007669"/>
    <property type="project" value="UniProtKB-SubCell"/>
</dbReference>
<dbReference type="InterPro" id="IPR050913">
    <property type="entry name" value="AP2/ERF_ERF"/>
</dbReference>
<evidence type="ECO:0000313" key="9">
    <source>
        <dbReference type="Proteomes" id="UP001187471"/>
    </source>
</evidence>
<keyword evidence="9" id="KW-1185">Reference proteome</keyword>
<name>A0AA88R2K5_9ASTE</name>
<evidence type="ECO:0000259" key="7">
    <source>
        <dbReference type="PROSITE" id="PS51032"/>
    </source>
</evidence>
<sequence length="459" mass="51044">MPIKKDVKKDTFLKKAFQYVRKVRVIYNDPDATDSDSENENEFFYDQGNRRVRFKQVVKEIILPGIKIESRAEISQKVSRNEGKGKVAYKVENDQQVRKSSPSSSMYKGVRKRKWGTYAAEIRDPAQKKRLWLGTYATAEDAAQAYNAKKAEIERVAYVEKNKNLNSSSSEETSGLYGEPSPSSVLGNPVKQEVNAVETETNGLPCRPSPASVLENPAKQEVNAVEIERVAYSNTNKNLSSSAPEENDGLCGQPSPASVHGNPLNQEVSAVESVESKQPLFGLLENDQEFNWSNFADDLLMDIDFGMLESLEWDSCFEDNLQTSNDLGNNLISDAAANTNTIKPTVNQEENFYSEDNVLAKSGFGDEPKAEFTEADIKMSPAIMQELNMNFEEKSQFGNDLGQIFGGCGDWDIDYPLEDFGGQTDAKEVEFKLDEEQLAWLSVVMLGSGDNGFPASNIT</sequence>
<dbReference type="PRINTS" id="PR00367">
    <property type="entry name" value="ETHRSPELEMNT"/>
</dbReference>
<feature type="region of interest" description="Disordered" evidence="6">
    <location>
        <begin position="165"/>
        <end position="187"/>
    </location>
</feature>
<comment type="subcellular location">
    <subcellularLocation>
        <location evidence="1">Nucleus</location>
    </subcellularLocation>
</comment>
<dbReference type="Gene3D" id="3.30.730.10">
    <property type="entry name" value="AP2/ERF domain"/>
    <property type="match status" value="1"/>
</dbReference>
<evidence type="ECO:0000256" key="1">
    <source>
        <dbReference type="ARBA" id="ARBA00004123"/>
    </source>
</evidence>
<dbReference type="EMBL" id="JAVXUO010002570">
    <property type="protein sequence ID" value="KAK2971666.1"/>
    <property type="molecule type" value="Genomic_DNA"/>
</dbReference>
<organism evidence="8 9">
    <name type="scientific">Escallonia rubra</name>
    <dbReference type="NCBI Taxonomy" id="112253"/>
    <lineage>
        <taxon>Eukaryota</taxon>
        <taxon>Viridiplantae</taxon>
        <taxon>Streptophyta</taxon>
        <taxon>Embryophyta</taxon>
        <taxon>Tracheophyta</taxon>
        <taxon>Spermatophyta</taxon>
        <taxon>Magnoliopsida</taxon>
        <taxon>eudicotyledons</taxon>
        <taxon>Gunneridae</taxon>
        <taxon>Pentapetalae</taxon>
        <taxon>asterids</taxon>
        <taxon>campanulids</taxon>
        <taxon>Escalloniales</taxon>
        <taxon>Escalloniaceae</taxon>
        <taxon>Escallonia</taxon>
    </lineage>
</organism>
<dbReference type="PROSITE" id="PS51032">
    <property type="entry name" value="AP2_ERF"/>
    <property type="match status" value="1"/>
</dbReference>
<dbReference type="Pfam" id="PF00847">
    <property type="entry name" value="AP2"/>
    <property type="match status" value="1"/>
</dbReference>
<keyword evidence="2" id="KW-0805">Transcription regulation</keyword>
<feature type="domain" description="AP2/ERF" evidence="7">
    <location>
        <begin position="106"/>
        <end position="168"/>
    </location>
</feature>
<dbReference type="Proteomes" id="UP001187471">
    <property type="component" value="Unassembled WGS sequence"/>
</dbReference>
<evidence type="ECO:0000256" key="5">
    <source>
        <dbReference type="ARBA" id="ARBA00023242"/>
    </source>
</evidence>
<dbReference type="SMART" id="SM00380">
    <property type="entry name" value="AP2"/>
    <property type="match status" value="1"/>
</dbReference>
<reference evidence="8" key="1">
    <citation type="submission" date="2022-12" db="EMBL/GenBank/DDBJ databases">
        <title>Draft genome assemblies for two species of Escallonia (Escalloniales).</title>
        <authorList>
            <person name="Chanderbali A."/>
            <person name="Dervinis C."/>
            <person name="Anghel I."/>
            <person name="Soltis D."/>
            <person name="Soltis P."/>
            <person name="Zapata F."/>
        </authorList>
    </citation>
    <scope>NUCLEOTIDE SEQUENCE</scope>
    <source>
        <strain evidence="8">UCBG92.1500</strain>
        <tissue evidence="8">Leaf</tissue>
    </source>
</reference>
<keyword evidence="4" id="KW-0804">Transcription</keyword>
<evidence type="ECO:0000256" key="4">
    <source>
        <dbReference type="ARBA" id="ARBA00023163"/>
    </source>
</evidence>